<dbReference type="InterPro" id="IPR045794">
    <property type="entry name" value="Trypco1"/>
</dbReference>
<proteinExistence type="predicted"/>
<evidence type="ECO:0000313" key="3">
    <source>
        <dbReference type="Proteomes" id="UP000662857"/>
    </source>
</evidence>
<dbReference type="RefSeq" id="WP_239675121.1">
    <property type="nucleotide sequence ID" value="NZ_CP070499.1"/>
</dbReference>
<dbReference type="AlphaFoldDB" id="A0A895YFU5"/>
<gene>
    <name evidence="2" type="ORF">JQS43_15540</name>
</gene>
<dbReference type="EMBL" id="CP070499">
    <property type="protein sequence ID" value="QSB13060.1"/>
    <property type="molecule type" value="Genomic_DNA"/>
</dbReference>
<sequence>MAATQIVSYQVDDQTTVEIEAALAEGYLPAGRGEDVVGWVKQAAAPSIRAAGVVLAQAQELAPDEVSVTFGVKVAGRVNWLVAQTASEGTFQVALTWRRSSDG</sequence>
<keyword evidence="3" id="KW-1185">Reference proteome</keyword>
<organism evidence="2 3">
    <name type="scientific">Natronosporangium hydrolyticum</name>
    <dbReference type="NCBI Taxonomy" id="2811111"/>
    <lineage>
        <taxon>Bacteria</taxon>
        <taxon>Bacillati</taxon>
        <taxon>Actinomycetota</taxon>
        <taxon>Actinomycetes</taxon>
        <taxon>Micromonosporales</taxon>
        <taxon>Micromonosporaceae</taxon>
        <taxon>Natronosporangium</taxon>
    </lineage>
</organism>
<reference evidence="2" key="1">
    <citation type="submission" date="2021-02" db="EMBL/GenBank/DDBJ databases">
        <title>Natrosporangium hydrolyticum gen. nov., sp. nov, a haloalkaliphilic actinobacterium from a soda solonchak soil.</title>
        <authorList>
            <person name="Sorokin D.Y."/>
            <person name="Khijniak T.V."/>
            <person name="Zakharycheva A.P."/>
            <person name="Boueva O.V."/>
            <person name="Ariskina E.V."/>
            <person name="Hahnke R.L."/>
            <person name="Bunk B."/>
            <person name="Sproer C."/>
            <person name="Schumann P."/>
            <person name="Evtushenko L.I."/>
            <person name="Kublanov I.V."/>
        </authorList>
    </citation>
    <scope>NUCLEOTIDE SEQUENCE</scope>
    <source>
        <strain evidence="2">DSM 106523</strain>
    </source>
</reference>
<evidence type="ECO:0000259" key="1">
    <source>
        <dbReference type="Pfam" id="PF19493"/>
    </source>
</evidence>
<protein>
    <recommendedName>
        <fullName evidence="1">Trypsin-co-occurring domain-containing protein</fullName>
    </recommendedName>
</protein>
<dbReference type="NCBIfam" id="NF041216">
    <property type="entry name" value="CU044_2847_fam"/>
    <property type="match status" value="1"/>
</dbReference>
<feature type="domain" description="Trypsin-co-occurring" evidence="1">
    <location>
        <begin position="10"/>
        <end position="99"/>
    </location>
</feature>
<name>A0A895YFU5_9ACTN</name>
<dbReference type="Pfam" id="PF19493">
    <property type="entry name" value="Trypco1"/>
    <property type="match status" value="1"/>
</dbReference>
<dbReference type="KEGG" id="nhy:JQS43_15540"/>
<evidence type="ECO:0000313" key="2">
    <source>
        <dbReference type="EMBL" id="QSB13060.1"/>
    </source>
</evidence>
<dbReference type="Proteomes" id="UP000662857">
    <property type="component" value="Chromosome"/>
</dbReference>
<accession>A0A895YFU5</accession>